<protein>
    <submittedName>
        <fullName evidence="1">Uncharacterized protein</fullName>
    </submittedName>
</protein>
<sequence>MAAIKLSVLDLSFIDLRCIDLQYFCSCINV</sequence>
<proteinExistence type="predicted"/>
<dbReference type="AlphaFoldDB" id="A0A2P2JRC1"/>
<evidence type="ECO:0000313" key="1">
    <source>
        <dbReference type="EMBL" id="MBW96005.1"/>
    </source>
</evidence>
<name>A0A2P2JRC1_RHIMU</name>
<organism evidence="1">
    <name type="scientific">Rhizophora mucronata</name>
    <name type="common">Asiatic mangrove</name>
    <dbReference type="NCBI Taxonomy" id="61149"/>
    <lineage>
        <taxon>Eukaryota</taxon>
        <taxon>Viridiplantae</taxon>
        <taxon>Streptophyta</taxon>
        <taxon>Embryophyta</taxon>
        <taxon>Tracheophyta</taxon>
        <taxon>Spermatophyta</taxon>
        <taxon>Magnoliopsida</taxon>
        <taxon>eudicotyledons</taxon>
        <taxon>Gunneridae</taxon>
        <taxon>Pentapetalae</taxon>
        <taxon>rosids</taxon>
        <taxon>fabids</taxon>
        <taxon>Malpighiales</taxon>
        <taxon>Rhizophoraceae</taxon>
        <taxon>Rhizophora</taxon>
    </lineage>
</organism>
<dbReference type="EMBL" id="GGEC01015522">
    <property type="protein sequence ID" value="MBW96005.1"/>
    <property type="molecule type" value="Transcribed_RNA"/>
</dbReference>
<accession>A0A2P2JRC1</accession>
<reference evidence="1" key="1">
    <citation type="submission" date="2018-02" db="EMBL/GenBank/DDBJ databases">
        <title>Rhizophora mucronata_Transcriptome.</title>
        <authorList>
            <person name="Meera S.P."/>
            <person name="Sreeshan A."/>
            <person name="Augustine A."/>
        </authorList>
    </citation>
    <scope>NUCLEOTIDE SEQUENCE</scope>
    <source>
        <tissue evidence="1">Leaf</tissue>
    </source>
</reference>